<dbReference type="EMBL" id="LGSR01000001">
    <property type="protein sequence ID" value="KOS23401.1"/>
    <property type="molecule type" value="Genomic_DNA"/>
</dbReference>
<evidence type="ECO:0000256" key="1">
    <source>
        <dbReference type="SAM" id="SignalP"/>
    </source>
</evidence>
<name>A0A0M8NAJ3_ESCWE</name>
<protein>
    <submittedName>
        <fullName evidence="2">Uncharacterized protein</fullName>
    </submittedName>
</protein>
<comment type="caution">
    <text evidence="2">The sequence shown here is derived from an EMBL/GenBank/DDBJ whole genome shotgun (WGS) entry which is preliminary data.</text>
</comment>
<keyword evidence="1" id="KW-0732">Signal</keyword>
<reference evidence="2 3" key="1">
    <citation type="submission" date="2015-07" db="EMBL/GenBank/DDBJ databases">
        <title>The genome of the fungus Escovopsis weberi, a specialized disease agent of ant agriculture.</title>
        <authorList>
            <person name="de Man T.J."/>
            <person name="Stajich J.E."/>
            <person name="Kubicek C.P."/>
            <person name="Chenthamara K."/>
            <person name="Atanasova L."/>
            <person name="Druzhinina I.S."/>
            <person name="Birnbaum S."/>
            <person name="Barribeau S.M."/>
            <person name="Teiling C."/>
            <person name="Suen G."/>
            <person name="Currie C."/>
            <person name="Gerardo N.M."/>
        </authorList>
    </citation>
    <scope>NUCLEOTIDE SEQUENCE [LARGE SCALE GENOMIC DNA]</scope>
</reference>
<feature type="chain" id="PRO_5005819038" evidence="1">
    <location>
        <begin position="20"/>
        <end position="106"/>
    </location>
</feature>
<dbReference type="AlphaFoldDB" id="A0A0M8NAJ3"/>
<feature type="signal peptide" evidence="1">
    <location>
        <begin position="1"/>
        <end position="19"/>
    </location>
</feature>
<dbReference type="Proteomes" id="UP000053831">
    <property type="component" value="Unassembled WGS sequence"/>
</dbReference>
<gene>
    <name evidence="2" type="ORF">ESCO_006603</name>
</gene>
<sequence>MKFELAAIALTALFAAADACKCRDHFQQDDIYATTYCCGGLANMKRDDCPPRHLGNNKAAFQDCCVKYFKTNSDCWCKECKPYKWCSDAECGPALPHRGGWEGPSV</sequence>
<organism evidence="2 3">
    <name type="scientific">Escovopsis weberi</name>
    <dbReference type="NCBI Taxonomy" id="150374"/>
    <lineage>
        <taxon>Eukaryota</taxon>
        <taxon>Fungi</taxon>
        <taxon>Dikarya</taxon>
        <taxon>Ascomycota</taxon>
        <taxon>Pezizomycotina</taxon>
        <taxon>Sordariomycetes</taxon>
        <taxon>Hypocreomycetidae</taxon>
        <taxon>Hypocreales</taxon>
        <taxon>Hypocreaceae</taxon>
        <taxon>Escovopsis</taxon>
    </lineage>
</organism>
<proteinExistence type="predicted"/>
<keyword evidence="3" id="KW-1185">Reference proteome</keyword>
<accession>A0A0M8NAJ3</accession>
<evidence type="ECO:0000313" key="3">
    <source>
        <dbReference type="Proteomes" id="UP000053831"/>
    </source>
</evidence>
<evidence type="ECO:0000313" key="2">
    <source>
        <dbReference type="EMBL" id="KOS23401.1"/>
    </source>
</evidence>